<sequence>MASGKLSPRQKMINMMYLVLTAMLALNVSQDILKVLHKLNSGMEETVKTVHRSTETLYTALDNATVDNPRAIEFNDRAKQVKVKTSEIFDMLKEAKLTLIKETGGRDPETGRLKGASNRDYAENYLLNAKAIGGEGMGQSIKETLSSFKDFMKIQADGDEEIIAALDATFDLNDVTEDGTKESWERATFGELPLAGIIPFMTDYQSRVRRMEAKIVEHLYSNIDANTIRFDAARAVVVPKSNFVTQGDFFEADIFLAAFDQKRNPIFEDIEMDSVNLGVGKFKMKASGIGEKTFSGNMSLPGSDTKYPISFSYTVAPPTVVISPTKMNVLYRNVDNPLEVSVPGVAPKDLVVNGPGVTGSNGKYMADVTKIKGKLLTISVSVRQANGKLSSAGKKEFRIKGLPQAMGSVYKKTEGVMSSSLFSKAKVEAEYRDFPFDLALTVVSFELKLEGQAPIKITGDRIEKKYRERITRLRPGSTVIIRKIKAKTPKGTRLDKISPITIDVQ</sequence>
<evidence type="ECO:0000259" key="4">
    <source>
        <dbReference type="Pfam" id="PF21602"/>
    </source>
</evidence>
<dbReference type="NCBIfam" id="TIGR03517">
    <property type="entry name" value="GldM_gliding"/>
    <property type="match status" value="1"/>
</dbReference>
<accession>Q2PY69</accession>
<organism evidence="5">
    <name type="scientific">uncultured marine bacterium Ant29B7</name>
    <dbReference type="NCBI Taxonomy" id="360426"/>
    <lineage>
        <taxon>Bacteria</taxon>
        <taxon>environmental samples</taxon>
    </lineage>
</organism>
<feature type="domain" description="Gliding motility-associated protein GldM N-terminal" evidence="2">
    <location>
        <begin position="31"/>
        <end position="221"/>
    </location>
</feature>
<dbReference type="InterPro" id="IPR022720">
    <property type="entry name" value="Motility-assoc_prot_GldM_N"/>
</dbReference>
<feature type="domain" description="Gliding motility-associated protein GldM second immunoglobulin-like" evidence="4">
    <location>
        <begin position="320"/>
        <end position="400"/>
    </location>
</feature>
<dbReference type="AlphaFoldDB" id="Q2PY69"/>
<name>Q2PY69_9BACT</name>
<dbReference type="InterPro" id="IPR022719">
    <property type="entry name" value="Motility-assoc_prot_GldM_C"/>
</dbReference>
<protein>
    <recommendedName>
        <fullName evidence="6">Gliding motility protein GldM</fullName>
    </recommendedName>
</protein>
<reference evidence="5" key="1">
    <citation type="journal article" date="2006" name="Appl. Environ. Microbiol.">
        <title>Comparative genomics of DNA fragments from six Antarctic marine planktonic bacteria.</title>
        <authorList>
            <person name="Grzymski J.J."/>
            <person name="Carter B.J."/>
            <person name="DeLong E.F."/>
            <person name="Feldman R.A."/>
            <person name="Ghadiri A."/>
            <person name="Murray A.E."/>
        </authorList>
    </citation>
    <scope>NUCLEOTIDE SEQUENCE</scope>
</reference>
<proteinExistence type="predicted"/>
<evidence type="ECO:0008006" key="6">
    <source>
        <dbReference type="Google" id="ProtNLM"/>
    </source>
</evidence>
<evidence type="ECO:0000259" key="2">
    <source>
        <dbReference type="Pfam" id="PF12081"/>
    </source>
</evidence>
<dbReference type="Pfam" id="PF21601">
    <property type="entry name" value="GldM_2nd"/>
    <property type="match status" value="1"/>
</dbReference>
<dbReference type="Pfam" id="PF21602">
    <property type="entry name" value="GldM_3rd"/>
    <property type="match status" value="1"/>
</dbReference>
<dbReference type="Pfam" id="PF12080">
    <property type="entry name" value="GldM_4th"/>
    <property type="match status" value="1"/>
</dbReference>
<evidence type="ECO:0000259" key="1">
    <source>
        <dbReference type="Pfam" id="PF12080"/>
    </source>
</evidence>
<feature type="domain" description="Gliding motility-associated protein GldM first immunoglobulin-like" evidence="3">
    <location>
        <begin position="225"/>
        <end position="316"/>
    </location>
</feature>
<dbReference type="Pfam" id="PF12081">
    <property type="entry name" value="GldM_1st"/>
    <property type="match status" value="1"/>
</dbReference>
<dbReference type="EMBL" id="DQ295240">
    <property type="protein sequence ID" value="ABC25358.1"/>
    <property type="molecule type" value="Genomic_DNA"/>
</dbReference>
<evidence type="ECO:0000259" key="3">
    <source>
        <dbReference type="Pfam" id="PF21601"/>
    </source>
</evidence>
<dbReference type="InterPro" id="IPR019859">
    <property type="entry name" value="Motility-assoc_prot_GldM"/>
</dbReference>
<evidence type="ECO:0000313" key="5">
    <source>
        <dbReference type="EMBL" id="ABC25358.1"/>
    </source>
</evidence>
<dbReference type="InterPro" id="IPR048405">
    <property type="entry name" value="GldM_Ig-like-1"/>
</dbReference>
<feature type="domain" description="Gliding motility-associated protein GldM C-terminal" evidence="1">
    <location>
        <begin position="403"/>
        <end position="505"/>
    </location>
</feature>
<dbReference type="InterPro" id="IPR048406">
    <property type="entry name" value="GldM_Ig-like-2"/>
</dbReference>